<evidence type="ECO:0000313" key="3">
    <source>
        <dbReference type="Proteomes" id="UP001153678"/>
    </source>
</evidence>
<dbReference type="EMBL" id="CAMKVN010005347">
    <property type="protein sequence ID" value="CAI2188685.1"/>
    <property type="molecule type" value="Genomic_DNA"/>
</dbReference>
<keyword evidence="3" id="KW-1185">Reference proteome</keyword>
<name>A0A9W4T120_9GLOM</name>
<sequence length="82" mass="9630">EQLKQTQAENNNLKTLINSEKQNNQSLKQTITNLTHEIHADKQNHTNLLNAYQKAFNDKVKAERQVNYYQDQLKTLAKSLYQ</sequence>
<comment type="caution">
    <text evidence="2">The sequence shown here is derived from an EMBL/GenBank/DDBJ whole genome shotgun (WGS) entry which is preliminary data.</text>
</comment>
<feature type="coiled-coil region" evidence="1">
    <location>
        <begin position="3"/>
        <end position="37"/>
    </location>
</feature>
<dbReference type="Proteomes" id="UP001153678">
    <property type="component" value="Unassembled WGS sequence"/>
</dbReference>
<evidence type="ECO:0000313" key="2">
    <source>
        <dbReference type="EMBL" id="CAI2188685.1"/>
    </source>
</evidence>
<organism evidence="2 3">
    <name type="scientific">Funneliformis geosporum</name>
    <dbReference type="NCBI Taxonomy" id="1117311"/>
    <lineage>
        <taxon>Eukaryota</taxon>
        <taxon>Fungi</taxon>
        <taxon>Fungi incertae sedis</taxon>
        <taxon>Mucoromycota</taxon>
        <taxon>Glomeromycotina</taxon>
        <taxon>Glomeromycetes</taxon>
        <taxon>Glomerales</taxon>
        <taxon>Glomeraceae</taxon>
        <taxon>Funneliformis</taxon>
    </lineage>
</organism>
<evidence type="ECO:0000256" key="1">
    <source>
        <dbReference type="SAM" id="Coils"/>
    </source>
</evidence>
<protein>
    <submittedName>
        <fullName evidence="2">7525_t:CDS:1</fullName>
    </submittedName>
</protein>
<keyword evidence="1" id="KW-0175">Coiled coil</keyword>
<gene>
    <name evidence="2" type="ORF">FWILDA_LOCUS13703</name>
</gene>
<dbReference type="AlphaFoldDB" id="A0A9W4T120"/>
<feature type="non-terminal residue" evidence="2">
    <location>
        <position position="1"/>
    </location>
</feature>
<accession>A0A9W4T120</accession>
<reference evidence="2" key="1">
    <citation type="submission" date="2022-08" db="EMBL/GenBank/DDBJ databases">
        <authorList>
            <person name="Kallberg Y."/>
            <person name="Tangrot J."/>
            <person name="Rosling A."/>
        </authorList>
    </citation>
    <scope>NUCLEOTIDE SEQUENCE</scope>
    <source>
        <strain evidence="2">Wild A</strain>
    </source>
</reference>
<proteinExistence type="predicted"/>